<dbReference type="STRING" id="544712.C6HFL1"/>
<accession>C6HFL1</accession>
<dbReference type="VEuPathDB" id="FungiDB:HCDG_04734"/>
<dbReference type="OrthoDB" id="10253869at2759"/>
<sequence>MNPTSVALQYTTTGWIMYLSALQPLMHGCRIVLYDGSPFLPGVTSFIKLAGEQKTSTGMVLSDALFEWFYDKGFPPNVQLSNISGGTDIAGTFGTSNALTPLYVGGCQGPSLGTPIAVYDQTVEGGKGVKGIPLEEGVPGELVATAAFPNMPVMFWGENGAARYFDAYFARFDDDVKAAIRSGLSPRHVPKYVFETPEIPTTVNLKKVELPVKQIVSGKVIKPSGTLANPESLEFYSQFAEVEKLVAPSSKL</sequence>
<dbReference type="PANTHER" id="PTHR42921:SF4">
    <property type="entry name" value="ACETOACETYL-COA SYNTHASE (AFU_ORTHOLOGUE AFUA_8G04770)"/>
    <property type="match status" value="1"/>
</dbReference>
<dbReference type="Proteomes" id="UP000002624">
    <property type="component" value="Unassembled WGS sequence"/>
</dbReference>
<organism evidence="1 2">
    <name type="scientific">Ajellomyces capsulatus (strain H143)</name>
    <name type="common">Darling's disease fungus</name>
    <name type="synonym">Histoplasma capsulatum</name>
    <dbReference type="NCBI Taxonomy" id="544712"/>
    <lineage>
        <taxon>Eukaryota</taxon>
        <taxon>Fungi</taxon>
        <taxon>Dikarya</taxon>
        <taxon>Ascomycota</taxon>
        <taxon>Pezizomycotina</taxon>
        <taxon>Eurotiomycetes</taxon>
        <taxon>Eurotiomycetidae</taxon>
        <taxon>Onygenales</taxon>
        <taxon>Ajellomycetaceae</taxon>
        <taxon>Histoplasma</taxon>
    </lineage>
</organism>
<gene>
    <name evidence="1" type="ORF">HCDG_04734</name>
</gene>
<evidence type="ECO:0000313" key="1">
    <source>
        <dbReference type="EMBL" id="EER41088.1"/>
    </source>
</evidence>
<dbReference type="PANTHER" id="PTHR42921">
    <property type="entry name" value="ACETOACETYL-COA SYNTHETASE"/>
    <property type="match status" value="1"/>
</dbReference>
<dbReference type="HOGENOM" id="CLU_1102523_0_0_1"/>
<dbReference type="Gene3D" id="3.40.50.12780">
    <property type="entry name" value="N-terminal domain of ligase-like"/>
    <property type="match status" value="2"/>
</dbReference>
<reference evidence="2" key="1">
    <citation type="submission" date="2009-05" db="EMBL/GenBank/DDBJ databases">
        <title>The genome sequence of Ajellomyces capsulatus strain H143.</title>
        <authorList>
            <person name="Champion M."/>
            <person name="Cuomo C.A."/>
            <person name="Ma L.-J."/>
            <person name="Henn M.R."/>
            <person name="Sil A."/>
            <person name="Goldman B."/>
            <person name="Young S.K."/>
            <person name="Kodira C.D."/>
            <person name="Zeng Q."/>
            <person name="Koehrsen M."/>
            <person name="Alvarado L."/>
            <person name="Berlin A.M."/>
            <person name="Borenstein D."/>
            <person name="Chen Z."/>
            <person name="Engels R."/>
            <person name="Freedman E."/>
            <person name="Gellesch M."/>
            <person name="Goldberg J."/>
            <person name="Griggs A."/>
            <person name="Gujja S."/>
            <person name="Heiman D.I."/>
            <person name="Hepburn T.A."/>
            <person name="Howarth C."/>
            <person name="Jen D."/>
            <person name="Larson L."/>
            <person name="Lewis B."/>
            <person name="Mehta T."/>
            <person name="Park D."/>
            <person name="Pearson M."/>
            <person name="Roberts A."/>
            <person name="Saif S."/>
            <person name="Shea T.D."/>
            <person name="Shenoy N."/>
            <person name="Sisk P."/>
            <person name="Stolte C."/>
            <person name="Sykes S."/>
            <person name="Walk T."/>
            <person name="White J."/>
            <person name="Yandava C."/>
            <person name="Klein B."/>
            <person name="McEwen J.G."/>
            <person name="Puccia R."/>
            <person name="Goldman G.H."/>
            <person name="Felipe M.S."/>
            <person name="Nino-Vega G."/>
            <person name="San-Blas G."/>
            <person name="Taylor J.W."/>
            <person name="Mendoza L."/>
            <person name="Galagan J.E."/>
            <person name="Nusbaum C."/>
            <person name="Birren B.W."/>
        </authorList>
    </citation>
    <scope>NUCLEOTIDE SEQUENCE [LARGE SCALE GENOMIC DNA]</scope>
    <source>
        <strain evidence="2">H143</strain>
    </source>
</reference>
<protein>
    <submittedName>
        <fullName evidence="1">Acetoacetyl-CoA synthase</fullName>
    </submittedName>
</protein>
<dbReference type="AlphaFoldDB" id="C6HFL1"/>
<name>C6HFL1_AJECH</name>
<evidence type="ECO:0000313" key="2">
    <source>
        <dbReference type="Proteomes" id="UP000002624"/>
    </source>
</evidence>
<dbReference type="SUPFAM" id="SSF56801">
    <property type="entry name" value="Acetyl-CoA synthetase-like"/>
    <property type="match status" value="1"/>
</dbReference>
<dbReference type="GO" id="GO:0030729">
    <property type="term" value="F:acetoacetate-CoA ligase activity"/>
    <property type="evidence" value="ECO:0007669"/>
    <property type="project" value="TreeGrafter"/>
</dbReference>
<dbReference type="InterPro" id="IPR042099">
    <property type="entry name" value="ANL_N_sf"/>
</dbReference>
<dbReference type="EMBL" id="GG692424">
    <property type="protein sequence ID" value="EER41088.1"/>
    <property type="molecule type" value="Genomic_DNA"/>
</dbReference>
<proteinExistence type="predicted"/>